<feature type="domain" description="MADF" evidence="3">
    <location>
        <begin position="15"/>
        <end position="104"/>
    </location>
</feature>
<evidence type="ECO:0000259" key="3">
    <source>
        <dbReference type="PROSITE" id="PS51029"/>
    </source>
</evidence>
<dbReference type="PROSITE" id="PS51029">
    <property type="entry name" value="MADF"/>
    <property type="match status" value="1"/>
</dbReference>
<evidence type="ECO:0000313" key="5">
    <source>
        <dbReference type="EnsemblMetazoa" id="XP_038060216.1"/>
    </source>
</evidence>
<protein>
    <recommendedName>
        <fullName evidence="7">MADF domain-containing protein</fullName>
    </recommendedName>
</protein>
<dbReference type="PANTHER" id="PTHR12243">
    <property type="entry name" value="MADF DOMAIN TRANSCRIPTION FACTOR"/>
    <property type="match status" value="1"/>
</dbReference>
<dbReference type="InterPro" id="IPR039353">
    <property type="entry name" value="TF_Adf1"/>
</dbReference>
<comment type="subcellular location">
    <subcellularLocation>
        <location evidence="1">Nucleus</location>
    </subcellularLocation>
</comment>
<dbReference type="SMART" id="SM00595">
    <property type="entry name" value="MADF"/>
    <property type="match status" value="1"/>
</dbReference>
<accession>A0A914A9V2</accession>
<dbReference type="GeneID" id="119731210"/>
<dbReference type="Pfam" id="PF10545">
    <property type="entry name" value="MADF_DNA_bdg"/>
    <property type="match status" value="1"/>
</dbReference>
<evidence type="ECO:0008006" key="7">
    <source>
        <dbReference type="Google" id="ProtNLM"/>
    </source>
</evidence>
<keyword evidence="6" id="KW-1185">Reference proteome</keyword>
<dbReference type="Pfam" id="PF02944">
    <property type="entry name" value="BESS"/>
    <property type="match status" value="1"/>
</dbReference>
<evidence type="ECO:0000313" key="6">
    <source>
        <dbReference type="Proteomes" id="UP000887568"/>
    </source>
</evidence>
<feature type="domain" description="BESS" evidence="4">
    <location>
        <begin position="219"/>
        <end position="258"/>
    </location>
</feature>
<organism evidence="5 6">
    <name type="scientific">Patiria miniata</name>
    <name type="common">Bat star</name>
    <name type="synonym">Asterina miniata</name>
    <dbReference type="NCBI Taxonomy" id="46514"/>
    <lineage>
        <taxon>Eukaryota</taxon>
        <taxon>Metazoa</taxon>
        <taxon>Echinodermata</taxon>
        <taxon>Eleutherozoa</taxon>
        <taxon>Asterozoa</taxon>
        <taxon>Asteroidea</taxon>
        <taxon>Valvatacea</taxon>
        <taxon>Valvatida</taxon>
        <taxon>Asterinidae</taxon>
        <taxon>Patiria</taxon>
    </lineage>
</organism>
<keyword evidence="1" id="KW-0539">Nucleus</keyword>
<dbReference type="GO" id="GO:0003677">
    <property type="term" value="F:DNA binding"/>
    <property type="evidence" value="ECO:0007669"/>
    <property type="project" value="InterPro"/>
</dbReference>
<dbReference type="RefSeq" id="XP_038060216.1">
    <property type="nucleotide sequence ID" value="XM_038204288.1"/>
</dbReference>
<dbReference type="InterPro" id="IPR004210">
    <property type="entry name" value="BESS_motif"/>
</dbReference>
<evidence type="ECO:0000259" key="4">
    <source>
        <dbReference type="PROSITE" id="PS51031"/>
    </source>
</evidence>
<dbReference type="OrthoDB" id="5990449at2759"/>
<dbReference type="PROSITE" id="PS51031">
    <property type="entry name" value="BESS"/>
    <property type="match status" value="1"/>
</dbReference>
<sequence>MAADNRNNSHVSNYELMETIRKYEAIYNSTGEYHKNGKMLKKDAWAAVADELNIDIAEAQNRYGNIRTVFSRYLKTIRRQQTGGGGPGTYRLGEDVPIKDGFEYLRWLIAHIKPRNCVGEQEPLESDEGEDTATWSGVLITDGFEDSVSGHAEGNSIIQAMSLAPSPSHAAPRATKRTFHSSPSSMKKYVKSKAKRPMLAAVNSPRRVADENRGSSNTHDEDMMFCMSLVPKMRRLPERYKTAAQLRILQVVCDFESADSVPMSQLSAQTAVVFPSQGGTWQPQGVAITQGSDTQPSSLQQ</sequence>
<dbReference type="EnsemblMetazoa" id="XM_038204288.1">
    <property type="protein sequence ID" value="XP_038060216.1"/>
    <property type="gene ID" value="LOC119731210"/>
</dbReference>
<feature type="region of interest" description="Disordered" evidence="2">
    <location>
        <begin position="166"/>
        <end position="187"/>
    </location>
</feature>
<evidence type="ECO:0000256" key="2">
    <source>
        <dbReference type="SAM" id="MobiDB-lite"/>
    </source>
</evidence>
<dbReference type="PANTHER" id="PTHR12243:SF67">
    <property type="entry name" value="COREPRESSOR OF PANGOLIN, ISOFORM A-RELATED"/>
    <property type="match status" value="1"/>
</dbReference>
<dbReference type="GO" id="GO:0005634">
    <property type="term" value="C:nucleus"/>
    <property type="evidence" value="ECO:0007669"/>
    <property type="project" value="UniProtKB-SubCell"/>
</dbReference>
<dbReference type="InterPro" id="IPR006578">
    <property type="entry name" value="MADF-dom"/>
</dbReference>
<dbReference type="Proteomes" id="UP000887568">
    <property type="component" value="Unplaced"/>
</dbReference>
<dbReference type="OMA" id="GFEYLRW"/>
<reference evidence="5" key="1">
    <citation type="submission" date="2022-11" db="UniProtKB">
        <authorList>
            <consortium name="EnsemblMetazoa"/>
        </authorList>
    </citation>
    <scope>IDENTIFICATION</scope>
</reference>
<evidence type="ECO:0000256" key="1">
    <source>
        <dbReference type="PROSITE-ProRule" id="PRU00371"/>
    </source>
</evidence>
<name>A0A914A9V2_PATMI</name>
<dbReference type="AlphaFoldDB" id="A0A914A9V2"/>
<proteinExistence type="predicted"/>